<name>A0A9D1GL73_9FIRM</name>
<proteinExistence type="predicted"/>
<evidence type="ECO:0000313" key="2">
    <source>
        <dbReference type="Proteomes" id="UP000886860"/>
    </source>
</evidence>
<accession>A0A9D1GL73</accession>
<dbReference type="Proteomes" id="UP000886860">
    <property type="component" value="Unassembled WGS sequence"/>
</dbReference>
<comment type="caution">
    <text evidence="1">The sequence shown here is derived from an EMBL/GenBank/DDBJ whole genome shotgun (WGS) entry which is preliminary data.</text>
</comment>
<reference evidence="1" key="1">
    <citation type="submission" date="2020-10" db="EMBL/GenBank/DDBJ databases">
        <authorList>
            <person name="Gilroy R."/>
        </authorList>
    </citation>
    <scope>NUCLEOTIDE SEQUENCE</scope>
    <source>
        <strain evidence="1">CHK123-3438</strain>
    </source>
</reference>
<reference evidence="1" key="2">
    <citation type="journal article" date="2021" name="PeerJ">
        <title>Extensive microbial diversity within the chicken gut microbiome revealed by metagenomics and culture.</title>
        <authorList>
            <person name="Gilroy R."/>
            <person name="Ravi A."/>
            <person name="Getino M."/>
            <person name="Pursley I."/>
            <person name="Horton D.L."/>
            <person name="Alikhan N.F."/>
            <person name="Baker D."/>
            <person name="Gharbi K."/>
            <person name="Hall N."/>
            <person name="Watson M."/>
            <person name="Adriaenssens E.M."/>
            <person name="Foster-Nyarko E."/>
            <person name="Jarju S."/>
            <person name="Secka A."/>
            <person name="Antonio M."/>
            <person name="Oren A."/>
            <person name="Chaudhuri R.R."/>
            <person name="La Ragione R."/>
            <person name="Hildebrand F."/>
            <person name="Pallen M.J."/>
        </authorList>
    </citation>
    <scope>NUCLEOTIDE SEQUENCE</scope>
    <source>
        <strain evidence="1">CHK123-3438</strain>
    </source>
</reference>
<dbReference type="EMBL" id="DVKS01000151">
    <property type="protein sequence ID" value="HIT42154.1"/>
    <property type="molecule type" value="Genomic_DNA"/>
</dbReference>
<gene>
    <name evidence="1" type="ORF">IAB60_08695</name>
</gene>
<sequence>MKTWLSRDAAEYMQLQGVQNLIKNLHFTAEQAINALGISEADGEKILMKL</sequence>
<dbReference type="AlphaFoldDB" id="A0A9D1GL73"/>
<protein>
    <submittedName>
        <fullName evidence="1">Uncharacterized protein</fullName>
    </submittedName>
</protein>
<evidence type="ECO:0000313" key="1">
    <source>
        <dbReference type="EMBL" id="HIT42154.1"/>
    </source>
</evidence>
<organism evidence="1 2">
    <name type="scientific">Candidatus Caccovicinus merdipullorum</name>
    <dbReference type="NCBI Taxonomy" id="2840724"/>
    <lineage>
        <taxon>Bacteria</taxon>
        <taxon>Bacillati</taxon>
        <taxon>Bacillota</taxon>
        <taxon>Clostridia</taxon>
        <taxon>Eubacteriales</taxon>
        <taxon>Candidatus Caccovicinus</taxon>
    </lineage>
</organism>